<evidence type="ECO:0000313" key="3">
    <source>
        <dbReference type="Proteomes" id="UP000076512"/>
    </source>
</evidence>
<comment type="caution">
    <text evidence="2">The sequence shown here is derived from an EMBL/GenBank/DDBJ whole genome shotgun (WGS) entry which is preliminary data.</text>
</comment>
<proteinExistence type="predicted"/>
<dbReference type="RefSeq" id="WP_067580045.1">
    <property type="nucleotide sequence ID" value="NZ_JABMCZ010000002.1"/>
</dbReference>
<dbReference type="OrthoDB" id="4370976at2"/>
<organism evidence="2 3">
    <name type="scientific">Nocardia terpenica</name>
    <dbReference type="NCBI Taxonomy" id="455432"/>
    <lineage>
        <taxon>Bacteria</taxon>
        <taxon>Bacillati</taxon>
        <taxon>Actinomycetota</taxon>
        <taxon>Actinomycetes</taxon>
        <taxon>Mycobacteriales</taxon>
        <taxon>Nocardiaceae</taxon>
        <taxon>Nocardia</taxon>
    </lineage>
</organism>
<gene>
    <name evidence="2" type="ORF">AWN90_11260</name>
</gene>
<feature type="domain" description="O-acyltransferase WSD1 C-terminal" evidence="1">
    <location>
        <begin position="308"/>
        <end position="447"/>
    </location>
</feature>
<accession>A0A164HEE3</accession>
<dbReference type="InterPro" id="IPR009721">
    <property type="entry name" value="O-acyltransferase_WSD1_C"/>
</dbReference>
<dbReference type="Proteomes" id="UP000076512">
    <property type="component" value="Unassembled WGS sequence"/>
</dbReference>
<name>A0A164HEE3_9NOCA</name>
<reference evidence="2 3" key="1">
    <citation type="submission" date="2016-04" db="EMBL/GenBank/DDBJ databases">
        <authorList>
            <person name="Evans L.H."/>
            <person name="Alamgir A."/>
            <person name="Owens N."/>
            <person name="Weber N.D."/>
            <person name="Virtaneva K."/>
            <person name="Barbian K."/>
            <person name="Babar A."/>
            <person name="Rosenke K."/>
        </authorList>
    </citation>
    <scope>NUCLEOTIDE SEQUENCE [LARGE SCALE GENOMIC DNA]</scope>
    <source>
        <strain evidence="2 3">IFM 0406</strain>
    </source>
</reference>
<dbReference type="AlphaFoldDB" id="A0A164HEE3"/>
<dbReference type="Pfam" id="PF06974">
    <property type="entry name" value="WS_DGAT_C"/>
    <property type="match status" value="1"/>
</dbReference>
<dbReference type="SUPFAM" id="SSF52777">
    <property type="entry name" value="CoA-dependent acyltransferases"/>
    <property type="match status" value="1"/>
</dbReference>
<sequence>MGSLLPRDALGYWLSRRGCNDLFLLYCFGETERSTAWLRAWIAERSARIPELRVRLRERRFGYPAWVPAGFTEDRVLEHAAPTWPVAVAAIGELLDRGVRAQESPWRVHLFRHVSGAPGVDGPGLIVVLQLSHALVDGRGAAAIARALFSESVPRTAAGSGDRAIPFRRTGHMLARLSAEIAAESFALSMMPIRVIHTVIRGFGAERARRELAARTARGELPPPPPAHPPTALNRAPAPAAHAVAMLVRTDLRVPGHTVTVVAATAVSLALSRYLSARGSAPAELAAQVPLALPSRKGSPRNNYRDLSIELHTAETDLRRRADRIAATLDARRARARHPLQFASDRVTAVLPAPMLRHDIACYPTDVVPGALSGHTVVSSVDRGPADLSFAGAPVHFTAGFPALGAVMHLTHGVHGLGDTVTVSVHADPAVVDVEDYAAQLDTALSEVVAALRA</sequence>
<evidence type="ECO:0000313" key="2">
    <source>
        <dbReference type="EMBL" id="KZM68442.1"/>
    </source>
</evidence>
<evidence type="ECO:0000259" key="1">
    <source>
        <dbReference type="Pfam" id="PF06974"/>
    </source>
</evidence>
<dbReference type="EMBL" id="LWGR01000021">
    <property type="protein sequence ID" value="KZM68442.1"/>
    <property type="molecule type" value="Genomic_DNA"/>
</dbReference>
<protein>
    <recommendedName>
        <fullName evidence="1">O-acyltransferase WSD1 C-terminal domain-containing protein</fullName>
    </recommendedName>
</protein>
<keyword evidence="3" id="KW-1185">Reference proteome</keyword>
<dbReference type="STRING" id="455432.AWN90_11260"/>